<dbReference type="AlphaFoldDB" id="A0A8H4VC17"/>
<keyword evidence="5" id="KW-1185">Reference proteome</keyword>
<organism evidence="4 5">
    <name type="scientific">Ophiocordyceps camponoti-floridani</name>
    <dbReference type="NCBI Taxonomy" id="2030778"/>
    <lineage>
        <taxon>Eukaryota</taxon>
        <taxon>Fungi</taxon>
        <taxon>Dikarya</taxon>
        <taxon>Ascomycota</taxon>
        <taxon>Pezizomycotina</taxon>
        <taxon>Sordariomycetes</taxon>
        <taxon>Hypocreomycetidae</taxon>
        <taxon>Hypocreales</taxon>
        <taxon>Ophiocordycipitaceae</taxon>
        <taxon>Ophiocordyceps</taxon>
    </lineage>
</organism>
<reference evidence="4 5" key="1">
    <citation type="journal article" date="2020" name="G3 (Bethesda)">
        <title>Genetic Underpinnings of Host Manipulation by Ophiocordyceps as Revealed by Comparative Transcriptomics.</title>
        <authorList>
            <person name="Will I."/>
            <person name="Das B."/>
            <person name="Trinh T."/>
            <person name="Brachmann A."/>
            <person name="Ohm R.A."/>
            <person name="de Bekker C."/>
        </authorList>
    </citation>
    <scope>NUCLEOTIDE SEQUENCE [LARGE SCALE GENOMIC DNA]</scope>
    <source>
        <strain evidence="4 5">EC05</strain>
    </source>
</reference>
<dbReference type="InterPro" id="IPR006955">
    <property type="entry name" value="Uso1_p115_C"/>
</dbReference>
<dbReference type="Proteomes" id="UP000562929">
    <property type="component" value="Unassembled WGS sequence"/>
</dbReference>
<dbReference type="InterPro" id="IPR011989">
    <property type="entry name" value="ARM-like"/>
</dbReference>
<dbReference type="Gene3D" id="1.25.10.10">
    <property type="entry name" value="Leucine-rich Repeat Variant"/>
    <property type="match status" value="1"/>
</dbReference>
<evidence type="ECO:0000313" key="5">
    <source>
        <dbReference type="Proteomes" id="UP000562929"/>
    </source>
</evidence>
<dbReference type="EMBL" id="JAACLJ010000006">
    <property type="protein sequence ID" value="KAF4584246.1"/>
    <property type="molecule type" value="Genomic_DNA"/>
</dbReference>
<keyword evidence="1" id="KW-0175">Coiled coil</keyword>
<feature type="coiled-coil region" evidence="1">
    <location>
        <begin position="137"/>
        <end position="214"/>
    </location>
</feature>
<sequence length="261" mass="29507">MSIRAEALLTCGDMIRDAKQLQESFAQFTIPYTLALEKADAEEQEVYVIDGLLDLILSVHDLSAFDLRYAACECLKAARDAHDALEKSHIADVREMKKQQLALETIHKKYMLSVEEKIAAKDAEHQLNIIEAQKVAQDDAERARVRAETEIAQLKAQITKINQESSSKINELQEENYRLNVRHTADMSAAETRIHELEKQLSSVESRCQDLVRGAETLQKEKLDALKISAATQSELDDLLVVFSDMEDRLAKYETTDEVSV</sequence>
<name>A0A8H4VC17_9HYPO</name>
<feature type="domain" description="Uso1/p115-like vesicle tethering protein C-terminal" evidence="3">
    <location>
        <begin position="166"/>
        <end position="254"/>
    </location>
</feature>
<dbReference type="GO" id="GO:0006886">
    <property type="term" value="P:intracellular protein transport"/>
    <property type="evidence" value="ECO:0007669"/>
    <property type="project" value="InterPro"/>
</dbReference>
<dbReference type="GO" id="GO:0048280">
    <property type="term" value="P:vesicle fusion with Golgi apparatus"/>
    <property type="evidence" value="ECO:0007669"/>
    <property type="project" value="InterPro"/>
</dbReference>
<evidence type="ECO:0000259" key="2">
    <source>
        <dbReference type="Pfam" id="PF04869"/>
    </source>
</evidence>
<evidence type="ECO:0000256" key="1">
    <source>
        <dbReference type="SAM" id="Coils"/>
    </source>
</evidence>
<dbReference type="GO" id="GO:0000139">
    <property type="term" value="C:Golgi membrane"/>
    <property type="evidence" value="ECO:0007669"/>
    <property type="project" value="InterPro"/>
</dbReference>
<dbReference type="InterPro" id="IPR006953">
    <property type="entry name" value="Vesicle_Uso1_P115_head"/>
</dbReference>
<dbReference type="Pfam" id="PF04869">
    <property type="entry name" value="Uso1_p115_head"/>
    <property type="match status" value="1"/>
</dbReference>
<dbReference type="Pfam" id="PF04871">
    <property type="entry name" value="Uso1_p115_C"/>
    <property type="match status" value="1"/>
</dbReference>
<gene>
    <name evidence="4" type="ORF">GQ602_005619</name>
</gene>
<evidence type="ECO:0000259" key="3">
    <source>
        <dbReference type="Pfam" id="PF04871"/>
    </source>
</evidence>
<evidence type="ECO:0000313" key="4">
    <source>
        <dbReference type="EMBL" id="KAF4584246.1"/>
    </source>
</evidence>
<dbReference type="OrthoDB" id="198977at2759"/>
<feature type="domain" description="Vesicle tethering protein Uso1/P115-like head" evidence="2">
    <location>
        <begin position="19"/>
        <end position="101"/>
    </location>
</feature>
<accession>A0A8H4VC17</accession>
<proteinExistence type="predicted"/>
<comment type="caution">
    <text evidence="4">The sequence shown here is derived from an EMBL/GenBank/DDBJ whole genome shotgun (WGS) entry which is preliminary data.</text>
</comment>
<protein>
    <submittedName>
        <fullName evidence="4">ER to Golgi protein transport</fullName>
    </submittedName>
</protein>